<feature type="non-terminal residue" evidence="1">
    <location>
        <position position="1"/>
    </location>
</feature>
<gene>
    <name evidence="1" type="ORF">METZ01_LOCUS249824</name>
</gene>
<organism evidence="1">
    <name type="scientific">marine metagenome</name>
    <dbReference type="NCBI Taxonomy" id="408172"/>
    <lineage>
        <taxon>unclassified sequences</taxon>
        <taxon>metagenomes</taxon>
        <taxon>ecological metagenomes</taxon>
    </lineage>
</organism>
<name>A0A382IBF4_9ZZZZ</name>
<protein>
    <submittedName>
        <fullName evidence="1">Uncharacterized protein</fullName>
    </submittedName>
</protein>
<dbReference type="AlphaFoldDB" id="A0A382IBF4"/>
<proteinExistence type="predicted"/>
<feature type="non-terminal residue" evidence="1">
    <location>
        <position position="448"/>
    </location>
</feature>
<dbReference type="EMBL" id="UINC01066348">
    <property type="protein sequence ID" value="SVB96970.1"/>
    <property type="molecule type" value="Genomic_DNA"/>
</dbReference>
<evidence type="ECO:0000313" key="1">
    <source>
        <dbReference type="EMBL" id="SVB96970.1"/>
    </source>
</evidence>
<sequence length="448" mass="48528">KVNALSTLGSPSSAGDTAKTIVRLSNIGTTTLKYKSPSSLSYFDSSTVSPGDDASTIVDLMSSNPSVFVVKSRARIDGRGTLESGMSIGGKYRMLSPFEVIMGPMTFISVTNTPVPEMDHTNRNNIRATMQSASMDFTIENKIPSGGDLSMLMSNIPFFPLDTTITALSAYKDSLVIKKGWSSSDSVYIVSKCDSLNPEIGNYYIFEVMDDFSDCIDGMSYIVKTKGLGLDTVVSYVDTLLKIPLPEPISFHPVTNSGAHAGQVKQGGFATYSSPLTTARIRLMTSPQQPYMAPRFFLKGSNGKKVYFSTADYLDINSNVTFTLSSTGMTSTVPPEIVVKYPNGGQTISKDSTVMIKWKSYGNVDSVNVDYFAGTKPDVNTDEGWTSIAKEVKNVDSLSWTPASTNGINSMAESLRDSIRIRVKSTNGKSRDMSGWYFEISHGGSSEV</sequence>
<reference evidence="1" key="1">
    <citation type="submission" date="2018-05" db="EMBL/GenBank/DDBJ databases">
        <authorList>
            <person name="Lanie J.A."/>
            <person name="Ng W.-L."/>
            <person name="Kazmierczak K.M."/>
            <person name="Andrzejewski T.M."/>
            <person name="Davidsen T.M."/>
            <person name="Wayne K.J."/>
            <person name="Tettelin H."/>
            <person name="Glass J.I."/>
            <person name="Rusch D."/>
            <person name="Podicherti R."/>
            <person name="Tsui H.-C.T."/>
            <person name="Winkler M.E."/>
        </authorList>
    </citation>
    <scope>NUCLEOTIDE SEQUENCE</scope>
</reference>
<accession>A0A382IBF4</accession>